<comment type="caution">
    <text evidence="2">The sequence shown here is derived from an EMBL/GenBank/DDBJ whole genome shotgun (WGS) entry which is preliminary data.</text>
</comment>
<proteinExistence type="predicted"/>
<keyword evidence="3" id="KW-1185">Reference proteome</keyword>
<evidence type="ECO:0000313" key="2">
    <source>
        <dbReference type="EMBL" id="MFC5724160.1"/>
    </source>
</evidence>
<evidence type="ECO:0000313" key="3">
    <source>
        <dbReference type="Proteomes" id="UP001596083"/>
    </source>
</evidence>
<evidence type="ECO:0000256" key="1">
    <source>
        <dbReference type="SAM" id="MobiDB-lite"/>
    </source>
</evidence>
<organism evidence="2 3">
    <name type="scientific">Streptomyces gamaensis</name>
    <dbReference type="NCBI Taxonomy" id="1763542"/>
    <lineage>
        <taxon>Bacteria</taxon>
        <taxon>Bacillati</taxon>
        <taxon>Actinomycetota</taxon>
        <taxon>Actinomycetes</taxon>
        <taxon>Kitasatosporales</taxon>
        <taxon>Streptomycetaceae</taxon>
        <taxon>Streptomyces</taxon>
    </lineage>
</organism>
<reference evidence="3" key="1">
    <citation type="journal article" date="2019" name="Int. J. Syst. Evol. Microbiol.">
        <title>The Global Catalogue of Microorganisms (GCM) 10K type strain sequencing project: providing services to taxonomists for standard genome sequencing and annotation.</title>
        <authorList>
            <consortium name="The Broad Institute Genomics Platform"/>
            <consortium name="The Broad Institute Genome Sequencing Center for Infectious Disease"/>
            <person name="Wu L."/>
            <person name="Ma J."/>
        </authorList>
    </citation>
    <scope>NUCLEOTIDE SEQUENCE [LARGE SCALE GENOMIC DNA]</scope>
    <source>
        <strain evidence="3">CGMCC 4.7304</strain>
    </source>
</reference>
<accession>A0ABW0Z5R0</accession>
<dbReference type="Proteomes" id="UP001596083">
    <property type="component" value="Unassembled WGS sequence"/>
</dbReference>
<feature type="region of interest" description="Disordered" evidence="1">
    <location>
        <begin position="33"/>
        <end position="62"/>
    </location>
</feature>
<dbReference type="RefSeq" id="WP_390320594.1">
    <property type="nucleotide sequence ID" value="NZ_JBHSPB010000024.1"/>
</dbReference>
<feature type="compositionally biased region" description="Pro residues" evidence="1">
    <location>
        <begin position="45"/>
        <end position="59"/>
    </location>
</feature>
<sequence>MEPEPIDVVKALGIVPERPQPYWGWGTIPDAYGRMWDGDDGESPVPAPPQQPWPWPNAPAPTLTTLHCPGQYTLLQDLDDQDR</sequence>
<name>A0ABW0Z5R0_9ACTN</name>
<protein>
    <submittedName>
        <fullName evidence="2">Uncharacterized protein</fullName>
    </submittedName>
</protein>
<dbReference type="EMBL" id="JBHSPB010000024">
    <property type="protein sequence ID" value="MFC5724160.1"/>
    <property type="molecule type" value="Genomic_DNA"/>
</dbReference>
<gene>
    <name evidence="2" type="ORF">ACFP1Z_28735</name>
</gene>